<name>A0A4S4FT62_9MICO</name>
<evidence type="ECO:0000259" key="1">
    <source>
        <dbReference type="Pfam" id="PF01370"/>
    </source>
</evidence>
<protein>
    <submittedName>
        <fullName evidence="3">DUF1731 domain-containing protein</fullName>
    </submittedName>
</protein>
<proteinExistence type="predicted"/>
<dbReference type="PANTHER" id="PTHR11092:SF0">
    <property type="entry name" value="EPIMERASE FAMILY PROTEIN SDR39U1"/>
    <property type="match status" value="1"/>
</dbReference>
<feature type="domain" description="NAD-dependent epimerase/dehydratase" evidence="1">
    <location>
        <begin position="10"/>
        <end position="236"/>
    </location>
</feature>
<dbReference type="InterPro" id="IPR036291">
    <property type="entry name" value="NAD(P)-bd_dom_sf"/>
</dbReference>
<dbReference type="AlphaFoldDB" id="A0A4S4FT62"/>
<dbReference type="Pfam" id="PF01370">
    <property type="entry name" value="Epimerase"/>
    <property type="match status" value="1"/>
</dbReference>
<keyword evidence="4" id="KW-1185">Reference proteome</keyword>
<accession>A0A4S4FT62</accession>
<dbReference type="Gene3D" id="3.40.50.720">
    <property type="entry name" value="NAD(P)-binding Rossmann-like Domain"/>
    <property type="match status" value="1"/>
</dbReference>
<comment type="caution">
    <text evidence="3">The sequence shown here is derived from an EMBL/GenBank/DDBJ whole genome shotgun (WGS) entry which is preliminary data.</text>
</comment>
<dbReference type="Proteomes" id="UP000309133">
    <property type="component" value="Unassembled WGS sequence"/>
</dbReference>
<feature type="domain" description="DUF1731" evidence="2">
    <location>
        <begin position="271"/>
        <end position="319"/>
    </location>
</feature>
<dbReference type="OrthoDB" id="9801773at2"/>
<gene>
    <name evidence="3" type="ORF">E6C64_04020</name>
</gene>
<dbReference type="RefSeq" id="WP_136426293.1">
    <property type="nucleotide sequence ID" value="NZ_SSSM01000001.1"/>
</dbReference>
<dbReference type="PANTHER" id="PTHR11092">
    <property type="entry name" value="SUGAR NUCLEOTIDE EPIMERASE RELATED"/>
    <property type="match status" value="1"/>
</dbReference>
<dbReference type="InterPro" id="IPR013549">
    <property type="entry name" value="DUF1731"/>
</dbReference>
<evidence type="ECO:0000313" key="4">
    <source>
        <dbReference type="Proteomes" id="UP000309133"/>
    </source>
</evidence>
<evidence type="ECO:0000313" key="3">
    <source>
        <dbReference type="EMBL" id="THG33511.1"/>
    </source>
</evidence>
<dbReference type="InterPro" id="IPR001509">
    <property type="entry name" value="Epimerase_deHydtase"/>
</dbReference>
<dbReference type="EMBL" id="SSSM01000001">
    <property type="protein sequence ID" value="THG33511.1"/>
    <property type="molecule type" value="Genomic_DNA"/>
</dbReference>
<reference evidence="3 4" key="1">
    <citation type="submission" date="2019-04" db="EMBL/GenBank/DDBJ databases">
        <authorList>
            <person name="Jiang L."/>
        </authorList>
    </citation>
    <scope>NUCLEOTIDE SEQUENCE [LARGE SCALE GENOMIC DNA]</scope>
    <source>
        <strain evidence="3 4">YIM 131853</strain>
    </source>
</reference>
<dbReference type="SUPFAM" id="SSF51735">
    <property type="entry name" value="NAD(P)-binding Rossmann-fold domains"/>
    <property type="match status" value="1"/>
</dbReference>
<sequence>MSERAPVDRVVLAGASGFIGDYLYAAFRARGADVARIGRRGPDARWGNTAALTDVLDGADVLINLAGKSVNCRYNDANRAEILRSRVATTTELSRAIAACDEPPPVWLNSSTATIYRHAEDRPMTESTGEIGTGFSVGVATAWEEALFAASLPGTRRVALRMAIVLGDGSALLPLLRLAQFGLGGPQLDGRWFATESRRRNGTFHEFRAHGGAQKFSWVHIADVLGAIDFLRVHPELDGPVNVTSPHPSDGRTVMRTIRELVGVPIGVPSPRWLLEIGAKLISTETELILKSRWVVPERLLAAGYRFEYPDLEPALRQIIEQRKASSSAA</sequence>
<organism evidence="3 4">
    <name type="scientific">Naasia lichenicola</name>
    <dbReference type="NCBI Taxonomy" id="2565933"/>
    <lineage>
        <taxon>Bacteria</taxon>
        <taxon>Bacillati</taxon>
        <taxon>Actinomycetota</taxon>
        <taxon>Actinomycetes</taxon>
        <taxon>Micrococcales</taxon>
        <taxon>Microbacteriaceae</taxon>
        <taxon>Naasia</taxon>
    </lineage>
</organism>
<dbReference type="Pfam" id="PF08338">
    <property type="entry name" value="DUF1731"/>
    <property type="match status" value="1"/>
</dbReference>
<evidence type="ECO:0000259" key="2">
    <source>
        <dbReference type="Pfam" id="PF08338"/>
    </source>
</evidence>